<dbReference type="Proteomes" id="UP000676310">
    <property type="component" value="Unassembled WGS sequence"/>
</dbReference>
<protein>
    <recommendedName>
        <fullName evidence="2">Chromo domain-containing protein</fullName>
    </recommendedName>
</protein>
<feature type="region of interest" description="Disordered" evidence="1">
    <location>
        <begin position="247"/>
        <end position="271"/>
    </location>
</feature>
<dbReference type="RefSeq" id="XP_043175732.1">
    <property type="nucleotide sequence ID" value="XM_043319797.1"/>
</dbReference>
<dbReference type="PROSITE" id="PS50013">
    <property type="entry name" value="CHROMO_2"/>
    <property type="match status" value="1"/>
</dbReference>
<evidence type="ECO:0000259" key="2">
    <source>
        <dbReference type="PROSITE" id="PS50013"/>
    </source>
</evidence>
<evidence type="ECO:0000256" key="1">
    <source>
        <dbReference type="SAM" id="MobiDB-lite"/>
    </source>
</evidence>
<dbReference type="InterPro" id="IPR000953">
    <property type="entry name" value="Chromo/chromo_shadow_dom"/>
</dbReference>
<evidence type="ECO:0000313" key="3">
    <source>
        <dbReference type="EMBL" id="CAG5190207.1"/>
    </source>
</evidence>
<dbReference type="AlphaFoldDB" id="A0A8J2IIF8"/>
<evidence type="ECO:0000313" key="4">
    <source>
        <dbReference type="Proteomes" id="UP000676310"/>
    </source>
</evidence>
<feature type="compositionally biased region" description="Basic and acidic residues" evidence="1">
    <location>
        <begin position="582"/>
        <end position="594"/>
    </location>
</feature>
<gene>
    <name evidence="3" type="ORF">ALTATR162_LOCUS12151</name>
</gene>
<name>A0A8J2IIF8_9PLEO</name>
<reference evidence="3" key="1">
    <citation type="submission" date="2021-05" db="EMBL/GenBank/DDBJ databases">
        <authorList>
            <person name="Stam R."/>
        </authorList>
    </citation>
    <scope>NUCLEOTIDE SEQUENCE</scope>
    <source>
        <strain evidence="3">CS162</strain>
    </source>
</reference>
<dbReference type="OrthoDB" id="3695101at2759"/>
<feature type="compositionally biased region" description="Polar residues" evidence="1">
    <location>
        <begin position="121"/>
        <end position="137"/>
    </location>
</feature>
<organism evidence="3 4">
    <name type="scientific">Alternaria atra</name>
    <dbReference type="NCBI Taxonomy" id="119953"/>
    <lineage>
        <taxon>Eukaryota</taxon>
        <taxon>Fungi</taxon>
        <taxon>Dikarya</taxon>
        <taxon>Ascomycota</taxon>
        <taxon>Pezizomycotina</taxon>
        <taxon>Dothideomycetes</taxon>
        <taxon>Pleosporomycetidae</taxon>
        <taxon>Pleosporales</taxon>
        <taxon>Pleosporineae</taxon>
        <taxon>Pleosporaceae</taxon>
        <taxon>Alternaria</taxon>
        <taxon>Alternaria sect. Ulocladioides</taxon>
    </lineage>
</organism>
<keyword evidence="4" id="KW-1185">Reference proteome</keyword>
<feature type="compositionally biased region" description="Polar residues" evidence="1">
    <location>
        <begin position="191"/>
        <end position="205"/>
    </location>
</feature>
<dbReference type="EMBL" id="CAJRGZ010000040">
    <property type="protein sequence ID" value="CAG5190207.1"/>
    <property type="molecule type" value="Genomic_DNA"/>
</dbReference>
<proteinExistence type="predicted"/>
<feature type="region of interest" description="Disordered" evidence="1">
    <location>
        <begin position="185"/>
        <end position="208"/>
    </location>
</feature>
<feature type="compositionally biased region" description="Polar residues" evidence="1">
    <location>
        <begin position="102"/>
        <end position="114"/>
    </location>
</feature>
<comment type="caution">
    <text evidence="3">The sequence shown here is derived from an EMBL/GenBank/DDBJ whole genome shotgun (WGS) entry which is preliminary data.</text>
</comment>
<sequence>MVSKRAANKRKRTSNTLARNKRRRITQLAYTSASEPHRDHGPASEIFWAARRILKDNGSCYLVEWEGIDPGTGRLYEPTWEPHDFVTPALEAEWKEIIPARSTDTGHTHSQAQSFEEADNRMQSLSGSPELVTSRQPPTKRRSFSSLFLEPQQSACALEGGNSYTCGVILARQNNVNLTISTTTTLEETSGSNQRNPATANVSGHTNEDLSATDPAALGLRHSLHAQSSACIEKVGSVGIMQLSSHPDPVGKLQDAGCKESELPENPSQEGLEPLELARRESQRAHACTLEEKGLPTSALLTTRKPLETQEQQEMQGELEILGAMPSAPANEVVHKEPELQAEADVVSYTKTWREPVLEKAALVLLQGGTVEEQSKALVSSERSPGRLSKDCWTHEKAVIQHAPAEPDVSDELTRLLARSERSISSSSEQSESNLQNLKSRADTLPVLAIDRTPIAPSALSSQLGLRLDTKITAEQAFAKQGVNAPARGRDAKTCPLPAAALAVCARHTSEQNSLPETETGGLPAPPALNRSVRDLEVVPDREVQVRIANSMHTIDGEQTAPITRDSFTLKPPNCGEADQDSASRRFGDRDQPLKEQISFQMN</sequence>
<accession>A0A8J2IIF8</accession>
<dbReference type="GeneID" id="67012503"/>
<feature type="region of interest" description="Disordered" evidence="1">
    <location>
        <begin position="552"/>
        <end position="603"/>
    </location>
</feature>
<feature type="region of interest" description="Disordered" evidence="1">
    <location>
        <begin position="1"/>
        <end position="21"/>
    </location>
</feature>
<feature type="region of interest" description="Disordered" evidence="1">
    <location>
        <begin position="102"/>
        <end position="138"/>
    </location>
</feature>
<feature type="domain" description="Chromo" evidence="2">
    <location>
        <begin position="48"/>
        <end position="82"/>
    </location>
</feature>